<dbReference type="EMBL" id="JAQQCL010000009">
    <property type="protein sequence ID" value="MFM0717614.1"/>
    <property type="molecule type" value="Genomic_DNA"/>
</dbReference>
<organism evidence="1 2">
    <name type="scientific">Paraburkholderia strydomiana</name>
    <dbReference type="NCBI Taxonomy" id="1245417"/>
    <lineage>
        <taxon>Bacteria</taxon>
        <taxon>Pseudomonadati</taxon>
        <taxon>Pseudomonadota</taxon>
        <taxon>Betaproteobacteria</taxon>
        <taxon>Burkholderiales</taxon>
        <taxon>Burkholderiaceae</taxon>
        <taxon>Paraburkholderia</taxon>
    </lineage>
</organism>
<accession>A0ABW9EDC9</accession>
<dbReference type="RefSeq" id="WP_408153454.1">
    <property type="nucleotide sequence ID" value="NZ_JAQQCL010000009.1"/>
</dbReference>
<sequence length="45" mass="4989">MPGYAVTLAKVEIAQALTYIRSAWANHGQLVTVKEVATLHEELHK</sequence>
<comment type="caution">
    <text evidence="1">The sequence shown here is derived from an EMBL/GenBank/DDBJ whole genome shotgun (WGS) entry which is preliminary data.</text>
</comment>
<gene>
    <name evidence="1" type="ORF">PQQ73_14850</name>
</gene>
<name>A0ABW9EDC9_9BURK</name>
<evidence type="ECO:0000313" key="1">
    <source>
        <dbReference type="EMBL" id="MFM0717614.1"/>
    </source>
</evidence>
<protein>
    <submittedName>
        <fullName evidence="1">Uncharacterized protein</fullName>
    </submittedName>
</protein>
<dbReference type="InterPro" id="IPR036909">
    <property type="entry name" value="Cyt_c-like_dom_sf"/>
</dbReference>
<dbReference type="Gene3D" id="1.10.760.10">
    <property type="entry name" value="Cytochrome c-like domain"/>
    <property type="match status" value="1"/>
</dbReference>
<keyword evidence="2" id="KW-1185">Reference proteome</keyword>
<dbReference type="Proteomes" id="UP001629392">
    <property type="component" value="Unassembled WGS sequence"/>
</dbReference>
<proteinExistence type="predicted"/>
<reference evidence="1 2" key="1">
    <citation type="journal article" date="2024" name="Chem. Sci.">
        <title>Discovery of megapolipeptins by genome mining of a Burkholderiales bacteria collection.</title>
        <authorList>
            <person name="Paulo B.S."/>
            <person name="Recchia M.J.J."/>
            <person name="Lee S."/>
            <person name="Fergusson C.H."/>
            <person name="Romanowski S.B."/>
            <person name="Hernandez A."/>
            <person name="Krull N."/>
            <person name="Liu D.Y."/>
            <person name="Cavanagh H."/>
            <person name="Bos A."/>
            <person name="Gray C.A."/>
            <person name="Murphy B.T."/>
            <person name="Linington R.G."/>
            <person name="Eustaquio A.S."/>
        </authorList>
    </citation>
    <scope>NUCLEOTIDE SEQUENCE [LARGE SCALE GENOMIC DNA]</scope>
    <source>
        <strain evidence="1 2">RL17-350-BIC-E</strain>
    </source>
</reference>
<evidence type="ECO:0000313" key="2">
    <source>
        <dbReference type="Proteomes" id="UP001629392"/>
    </source>
</evidence>